<reference evidence="4" key="1">
    <citation type="submission" date="2025-08" db="UniProtKB">
        <authorList>
            <consortium name="RefSeq"/>
        </authorList>
    </citation>
    <scope>IDENTIFICATION</scope>
</reference>
<dbReference type="GeneID" id="113494322"/>
<name>A0A7E5VJE5_TRINI</name>
<evidence type="ECO:0000256" key="1">
    <source>
        <dbReference type="SAM" id="MobiDB-lite"/>
    </source>
</evidence>
<feature type="region of interest" description="Disordered" evidence="1">
    <location>
        <begin position="94"/>
        <end position="116"/>
    </location>
</feature>
<dbReference type="AlphaFoldDB" id="A0A7E5VJE5"/>
<organism evidence="3 4">
    <name type="scientific">Trichoplusia ni</name>
    <name type="common">Cabbage looper</name>
    <dbReference type="NCBI Taxonomy" id="7111"/>
    <lineage>
        <taxon>Eukaryota</taxon>
        <taxon>Metazoa</taxon>
        <taxon>Ecdysozoa</taxon>
        <taxon>Arthropoda</taxon>
        <taxon>Hexapoda</taxon>
        <taxon>Insecta</taxon>
        <taxon>Pterygota</taxon>
        <taxon>Neoptera</taxon>
        <taxon>Endopterygota</taxon>
        <taxon>Lepidoptera</taxon>
        <taxon>Glossata</taxon>
        <taxon>Ditrysia</taxon>
        <taxon>Noctuoidea</taxon>
        <taxon>Noctuidae</taxon>
        <taxon>Plusiinae</taxon>
        <taxon>Trichoplusia</taxon>
    </lineage>
</organism>
<dbReference type="OrthoDB" id="7457489at2759"/>
<sequence length="232" mass="26864">MLFLLLTIFVLISNVAAKLAYIPDPFENRFRLNDLIQPIFNFKLNYFSGDPLWVIELSSDNFIQPKLRLGNSAEMDEFYKYIAPLISAAQRRQLSNPNRSPTQQTPNPAKPSDAEKQETIHDIKKDFLGLVNKFILSTNVVPDAYLMDDTYHTDPTVALYFKGPYTSLKVRAGRKQWNYFIEQGPKFDDWFYENHDTADSPISVPGSVEINLFSTVLKYLKLMFRFHLNHQA</sequence>
<keyword evidence="3" id="KW-1185">Reference proteome</keyword>
<evidence type="ECO:0000313" key="3">
    <source>
        <dbReference type="Proteomes" id="UP000322000"/>
    </source>
</evidence>
<keyword evidence="2" id="KW-0732">Signal</keyword>
<dbReference type="KEGG" id="tnl:113494322"/>
<feature type="signal peptide" evidence="2">
    <location>
        <begin position="1"/>
        <end position="17"/>
    </location>
</feature>
<evidence type="ECO:0000256" key="2">
    <source>
        <dbReference type="SAM" id="SignalP"/>
    </source>
</evidence>
<evidence type="ECO:0000313" key="4">
    <source>
        <dbReference type="RefSeq" id="XP_026728417.1"/>
    </source>
</evidence>
<gene>
    <name evidence="4" type="primary">LOC113494322</name>
</gene>
<proteinExistence type="predicted"/>
<dbReference type="RefSeq" id="XP_026728417.1">
    <property type="nucleotide sequence ID" value="XM_026872616.1"/>
</dbReference>
<accession>A0A7E5VJE5</accession>
<dbReference type="Proteomes" id="UP000322000">
    <property type="component" value="Chromosome 5"/>
</dbReference>
<feature type="compositionally biased region" description="Polar residues" evidence="1">
    <location>
        <begin position="94"/>
        <end position="107"/>
    </location>
</feature>
<protein>
    <submittedName>
        <fullName evidence="4">Uncharacterized protein LOC113494322</fullName>
    </submittedName>
</protein>
<feature type="chain" id="PRO_5028915363" evidence="2">
    <location>
        <begin position="18"/>
        <end position="232"/>
    </location>
</feature>
<dbReference type="InParanoid" id="A0A7E5VJE5"/>